<reference evidence="3 4" key="1">
    <citation type="journal article" date="2012" name="Eukaryot. Cell">
        <title>Draft genome sequence of Wickerhamomyces ciferrii NRRL Y-1031 F-60-10.</title>
        <authorList>
            <person name="Schneider J."/>
            <person name="Andrea H."/>
            <person name="Blom J."/>
            <person name="Jaenicke S."/>
            <person name="Ruckert C."/>
            <person name="Schorsch C."/>
            <person name="Szczepanowski R."/>
            <person name="Farwick M."/>
            <person name="Goesmann A."/>
            <person name="Puhler A."/>
            <person name="Schaffer S."/>
            <person name="Tauch A."/>
            <person name="Kohler T."/>
            <person name="Brinkrolf K."/>
        </authorList>
    </citation>
    <scope>NUCLEOTIDE SEQUENCE [LARGE SCALE GENOMIC DNA]</scope>
    <source>
        <strain evidence="4">ATCC 14091 / BCRC 22168 / CBS 111 / JCM 3599 / NBRC 0793 / NRRL Y-1031 F-60-10</strain>
    </source>
</reference>
<dbReference type="Proteomes" id="UP000009328">
    <property type="component" value="Unassembled WGS sequence"/>
</dbReference>
<evidence type="ECO:0000259" key="2">
    <source>
        <dbReference type="Pfam" id="PF16655"/>
    </source>
</evidence>
<keyword evidence="3" id="KW-0378">Hydrolase</keyword>
<dbReference type="Gene3D" id="2.60.40.380">
    <property type="entry name" value="Purple acid phosphatase-like, N-terminal"/>
    <property type="match status" value="1"/>
</dbReference>
<name>K0KII8_WICCF</name>
<dbReference type="PANTHER" id="PTHR43606">
    <property type="entry name" value="PHOSPHATASE, PUTATIVE (AFU_ORTHOLOGUE AFUA_6G08710)-RELATED"/>
    <property type="match status" value="1"/>
</dbReference>
<organism evidence="3 4">
    <name type="scientific">Wickerhamomyces ciferrii (strain ATCC 14091 / BCRC 22168 / CBS 111 / JCM 3599 / NBRC 0793 / NRRL Y-1031 F-60-10)</name>
    <name type="common">Yeast</name>
    <name type="synonym">Pichia ciferrii</name>
    <dbReference type="NCBI Taxonomy" id="1206466"/>
    <lineage>
        <taxon>Eukaryota</taxon>
        <taxon>Fungi</taxon>
        <taxon>Dikarya</taxon>
        <taxon>Ascomycota</taxon>
        <taxon>Saccharomycotina</taxon>
        <taxon>Saccharomycetes</taxon>
        <taxon>Phaffomycetales</taxon>
        <taxon>Wickerhamomycetaceae</taxon>
        <taxon>Wickerhamomyces</taxon>
    </lineage>
</organism>
<dbReference type="GO" id="GO:0004035">
    <property type="term" value="F:alkaline phosphatase activity"/>
    <property type="evidence" value="ECO:0007669"/>
    <property type="project" value="UniProtKB-EC"/>
</dbReference>
<keyword evidence="1" id="KW-0732">Signal</keyword>
<dbReference type="InParanoid" id="K0KII8"/>
<evidence type="ECO:0000313" key="4">
    <source>
        <dbReference type="Proteomes" id="UP000009328"/>
    </source>
</evidence>
<feature type="signal peptide" evidence="1">
    <location>
        <begin position="1"/>
        <end position="22"/>
    </location>
</feature>
<proteinExistence type="predicted"/>
<dbReference type="STRING" id="1206466.K0KII8"/>
<evidence type="ECO:0000313" key="3">
    <source>
        <dbReference type="EMBL" id="CCH40973.1"/>
    </source>
</evidence>
<sequence>MLITSFLKSFLIYLWYLKKILYDKDSLINSPCSLENINFQLIDNQSEDPTALNVIPYQNFPLFIARPEYQFRHGVASGDSSSISTIFWTRITPRNKVAKASLIPVYFQLSTDQNFQNVHISGITYTNSLIDFTIKLHIRNLEPNQSYYYRFYDEKNNEIIGESKTLPNVIDNCSLIVTDSTKKLQTYNASFVLQLNDFKNKVFTRLRDYRSRYAFEQRIPNVTVLYGSNPAMYYEDLTLTNYHRALLEWFPIRPPKIRVIGKTFKFGDKFHISFINHQQKTLNFEKYDNNAREDDFTELSYDVECRNQIQIKSPLGITNINLRDYKGILMLEINEDGVTVDNSTYVC</sequence>
<dbReference type="HOGENOM" id="CLU_799743_0_0_1"/>
<protein>
    <submittedName>
        <fullName evidence="3">Alkaline phosphatase D</fullName>
        <ecNumber evidence="3">3.1.3.1</ecNumber>
    </submittedName>
</protein>
<dbReference type="InterPro" id="IPR052900">
    <property type="entry name" value="Phospholipid_Metab_Enz"/>
</dbReference>
<evidence type="ECO:0000256" key="1">
    <source>
        <dbReference type="SAM" id="SignalP"/>
    </source>
</evidence>
<feature type="chain" id="PRO_5003834333" evidence="1">
    <location>
        <begin position="23"/>
        <end position="347"/>
    </location>
</feature>
<dbReference type="Pfam" id="PF16655">
    <property type="entry name" value="PhoD_N"/>
    <property type="match status" value="1"/>
</dbReference>
<keyword evidence="4" id="KW-1185">Reference proteome</keyword>
<dbReference type="PANTHER" id="PTHR43606:SF2">
    <property type="entry name" value="ALKALINE PHOSPHATASE FAMILY PROTEIN (AFU_ORTHOLOGUE AFUA_5G03860)"/>
    <property type="match status" value="1"/>
</dbReference>
<dbReference type="AlphaFoldDB" id="K0KII8"/>
<comment type="caution">
    <text evidence="3">The sequence shown here is derived from an EMBL/GenBank/DDBJ whole genome shotgun (WGS) entry which is preliminary data.</text>
</comment>
<feature type="domain" description="Phospholipase D N-terminal" evidence="2">
    <location>
        <begin position="73"/>
        <end position="165"/>
    </location>
</feature>
<dbReference type="InterPro" id="IPR032093">
    <property type="entry name" value="PhoD_N"/>
</dbReference>
<dbReference type="EMBL" id="CAIF01000008">
    <property type="protein sequence ID" value="CCH40973.1"/>
    <property type="molecule type" value="Genomic_DNA"/>
</dbReference>
<dbReference type="EC" id="3.1.3.1" evidence="3"/>
<accession>K0KII8</accession>
<gene>
    <name evidence="3" type="ORF">BN7_507</name>
</gene>